<dbReference type="OrthoDB" id="653468at2759"/>
<feature type="compositionally biased region" description="Basic residues" evidence="1">
    <location>
        <begin position="1252"/>
        <end position="1265"/>
    </location>
</feature>
<evidence type="ECO:0000313" key="3">
    <source>
        <dbReference type="Proteomes" id="UP000655225"/>
    </source>
</evidence>
<proteinExistence type="predicted"/>
<feature type="region of interest" description="Disordered" evidence="1">
    <location>
        <begin position="902"/>
        <end position="927"/>
    </location>
</feature>
<organism evidence="2 3">
    <name type="scientific">Tetracentron sinense</name>
    <name type="common">Spur-leaf</name>
    <dbReference type="NCBI Taxonomy" id="13715"/>
    <lineage>
        <taxon>Eukaryota</taxon>
        <taxon>Viridiplantae</taxon>
        <taxon>Streptophyta</taxon>
        <taxon>Embryophyta</taxon>
        <taxon>Tracheophyta</taxon>
        <taxon>Spermatophyta</taxon>
        <taxon>Magnoliopsida</taxon>
        <taxon>Trochodendrales</taxon>
        <taxon>Trochodendraceae</taxon>
        <taxon>Tetracentron</taxon>
    </lineage>
</organism>
<feature type="region of interest" description="Disordered" evidence="1">
    <location>
        <begin position="1206"/>
        <end position="1265"/>
    </location>
</feature>
<dbReference type="OMA" id="PMFGNSA"/>
<reference evidence="2 3" key="1">
    <citation type="submission" date="2020-04" db="EMBL/GenBank/DDBJ databases">
        <title>Plant Genome Project.</title>
        <authorList>
            <person name="Zhang R.-G."/>
        </authorList>
    </citation>
    <scope>NUCLEOTIDE SEQUENCE [LARGE SCALE GENOMIC DNA]</scope>
    <source>
        <strain evidence="2">YNK0</strain>
        <tissue evidence="2">Leaf</tissue>
    </source>
</reference>
<name>A0A835DHC2_TETSI</name>
<evidence type="ECO:0000313" key="2">
    <source>
        <dbReference type="EMBL" id="KAF8403396.1"/>
    </source>
</evidence>
<gene>
    <name evidence="2" type="ORF">HHK36_011498</name>
</gene>
<feature type="region of interest" description="Disordered" evidence="1">
    <location>
        <begin position="1134"/>
        <end position="1174"/>
    </location>
</feature>
<sequence>MATAATGSYEGGAGGKFRKRPFRKAATPYARPATALRNPIEAGRSRWISKLVDPASRIITRSAQMFFSSFFQKKLPAPQAVSEATEANLESKDEFTETVPIIPSGTNKRVSNEGDNPSNSFNTNGFTELEEILKQKTFTRQVFLRIAEIDRLTELLRSRTVDVPVGNGKKMSEPSTPQPLAAHDRQEDLANISKQENGMDIQRLLGVISTPAVSSSVLEEDVASPTELAKAYMGSRPSKVSPSMLGFRSQALRGDVALRSNLPLPPMSPGMSLAPRSSIRIPGVTRVSEIGGLTPRPRGRSAIYSMACTPYSRSRPSAAFKGVGSTIGGYAGPSTSSQLTWEDNTLSGGKQISKRRSSVLDNDVGSVGPIRRIRQKINLISPSKNLGAVPGSPLSPSGTGIGSDAAQRSLSSLKPLLLDEPRRNTSNMLAENGDNDIPTTSFAAVPSQSSDMAQKILQGLDKLVPSPKEKSSELKLATAREKSPTKLTLSMLHGQALRSVENVDSSKFLYNSQGNGNLVGLDGIRVPGGRDSTSQKQDKVEENGPTKIVVPRDGLAPGVNGVGTTILIKDPTPSVKEADSSISNFDANPPQKKRAFRMSAHEDYLELDDDVYSNGAASTAMATGKEKLDTFVVESKVIATESVTVEKPSASSSLIKPPASFILNKDADMGASDGTMVAQKNNGFTFPVAPASSPIIQPATFVPQSSSLFDKAIPPKEPTAAPLFNFNSKSVDKDPPVTFSSMSSGFGESSDLNSGVQSDTKLETLSSIATMAATATNTLLKPAEAADKGDNANTQRAAHLFSKPETTISSDASISTTPSIFSFGASTNNSTVNNGSLSASPSIFSVVAPVPVSGSSTNQSFSTSPSFTAISSSRSTSDAAPTFPSTPIFQFGSSTSSSLSVSNAVSPASTTSGVEPKDLESKTKQASPFGNKAGSLFGVAASASTGSSTFGFSATATTSTMNSSSVANNQSQSSTFGAGTGSLFGAQAAPAGTGVAPFTPSMPSQFGSSASSPTFGLSGASAFTSSSSLFGSSTKMFGSSSGFGLSSSATSTGANSISSGSSTTSLFGSSSLPATSSIFGSTFGSSSSAPGFMFGGSSTAVATNGSAPMTFGSSIGASSGFMFSSTSATATSSSASLSPSQSVFGNPNAVPTFGSASPSNDQMNMEDSMAEDTAQAPMPAVSSFGQPAASPPSNFMFGSPAPSGVLPFQFGGSQQNLATPQNPSPFQATGNLEFNAGGSFSLGTGGTDKSGRKFVKARRDKARKR</sequence>
<protein>
    <submittedName>
        <fullName evidence="2">Uncharacterized protein</fullName>
    </submittedName>
</protein>
<comment type="caution">
    <text evidence="2">The sequence shown here is derived from an EMBL/GenBank/DDBJ whole genome shotgun (WGS) entry which is preliminary data.</text>
</comment>
<dbReference type="Proteomes" id="UP000655225">
    <property type="component" value="Unassembled WGS sequence"/>
</dbReference>
<feature type="region of interest" description="Disordered" evidence="1">
    <location>
        <begin position="855"/>
        <end position="879"/>
    </location>
</feature>
<dbReference type="PANTHER" id="PTHR33416">
    <property type="entry name" value="NUCLEAR PORE COMPLEX PROTEIN NUP1"/>
    <property type="match status" value="1"/>
</dbReference>
<dbReference type="EMBL" id="JABCRI010000007">
    <property type="protein sequence ID" value="KAF8403396.1"/>
    <property type="molecule type" value="Genomic_DNA"/>
</dbReference>
<dbReference type="GO" id="GO:0071763">
    <property type="term" value="P:nuclear membrane organization"/>
    <property type="evidence" value="ECO:0007669"/>
    <property type="project" value="TreeGrafter"/>
</dbReference>
<keyword evidence="3" id="KW-1185">Reference proteome</keyword>
<feature type="compositionally biased region" description="Low complexity" evidence="1">
    <location>
        <begin position="1134"/>
        <end position="1144"/>
    </location>
</feature>
<dbReference type="PANTHER" id="PTHR33416:SF20">
    <property type="entry name" value="NUCLEAR PORE COMPLEX PROTEIN NUP1"/>
    <property type="match status" value="1"/>
</dbReference>
<feature type="region of interest" description="Disordered" evidence="1">
    <location>
        <begin position="521"/>
        <end position="542"/>
    </location>
</feature>
<dbReference type="GO" id="GO:0005635">
    <property type="term" value="C:nuclear envelope"/>
    <property type="evidence" value="ECO:0007669"/>
    <property type="project" value="TreeGrafter"/>
</dbReference>
<feature type="compositionally biased region" description="Polar residues" evidence="1">
    <location>
        <begin position="1211"/>
        <end position="1232"/>
    </location>
</feature>
<feature type="compositionally biased region" description="Polar residues" evidence="1">
    <location>
        <begin position="1154"/>
        <end position="1165"/>
    </location>
</feature>
<dbReference type="AlphaFoldDB" id="A0A835DHC2"/>
<evidence type="ECO:0000256" key="1">
    <source>
        <dbReference type="SAM" id="MobiDB-lite"/>
    </source>
</evidence>
<accession>A0A835DHC2</accession>